<keyword evidence="3" id="KW-1185">Reference proteome</keyword>
<gene>
    <name evidence="2" type="ORF">GFB47_10380</name>
</gene>
<dbReference type="EMBL" id="CP045699">
    <property type="protein sequence ID" value="QGA65758.1"/>
    <property type="molecule type" value="Genomic_DNA"/>
</dbReference>
<dbReference type="AlphaFoldDB" id="A0A5Q0TF12"/>
<sequence length="158" mass="16021">MKKIAVGLVTLSLIMSAPSYALFGLGEKDSDSVSKLSSQISDSAQNSSELVNSLKDQLGVSSTQAAGGAGALLALASNKLPATSGAELDGLSSQLGGLLNTAKSASSSLDSMAAVKSAFEKLGLDSAMVDQYAPIVLEYLNKEGASSGLMDSLTSLWK</sequence>
<dbReference type="Proteomes" id="UP000348942">
    <property type="component" value="Chromosome 1"/>
</dbReference>
<proteinExistence type="predicted"/>
<keyword evidence="1" id="KW-0732">Signal</keyword>
<accession>A0A5Q0TF12</accession>
<dbReference type="RefSeq" id="WP_153447902.1">
    <property type="nucleotide sequence ID" value="NZ_CP045699.1"/>
</dbReference>
<evidence type="ECO:0000313" key="3">
    <source>
        <dbReference type="Proteomes" id="UP000348942"/>
    </source>
</evidence>
<dbReference type="InterPro" id="IPR021302">
    <property type="entry name" value="DUF2780_VcgC/VcgE"/>
</dbReference>
<evidence type="ECO:0000313" key="2">
    <source>
        <dbReference type="EMBL" id="QGA65758.1"/>
    </source>
</evidence>
<dbReference type="Pfam" id="PF11075">
    <property type="entry name" value="DUF2780"/>
    <property type="match status" value="1"/>
</dbReference>
<reference evidence="2 3" key="1">
    <citation type="submission" date="2019-10" db="EMBL/GenBank/DDBJ databases">
        <title>Vibrio sp. nov., isolated from Coralline algae surface.</title>
        <authorList>
            <person name="Geng Y."/>
            <person name="Zhang X."/>
        </authorList>
    </citation>
    <scope>NUCLEOTIDE SEQUENCE [LARGE SCALE GENOMIC DNA]</scope>
    <source>
        <strain evidence="2 3">SM1977</strain>
    </source>
</reference>
<name>A0A5Q0TF12_9VIBR</name>
<feature type="chain" id="PRO_5024380351" evidence="1">
    <location>
        <begin position="22"/>
        <end position="158"/>
    </location>
</feature>
<feature type="signal peptide" evidence="1">
    <location>
        <begin position="1"/>
        <end position="21"/>
    </location>
</feature>
<evidence type="ECO:0000256" key="1">
    <source>
        <dbReference type="SAM" id="SignalP"/>
    </source>
</evidence>
<organism evidence="2 3">
    <name type="scientific">Vibrio algicola</name>
    <dbReference type="NCBI Taxonomy" id="2662262"/>
    <lineage>
        <taxon>Bacteria</taxon>
        <taxon>Pseudomonadati</taxon>
        <taxon>Pseudomonadota</taxon>
        <taxon>Gammaproteobacteria</taxon>
        <taxon>Vibrionales</taxon>
        <taxon>Vibrionaceae</taxon>
        <taxon>Vibrio</taxon>
    </lineage>
</organism>
<protein>
    <submittedName>
        <fullName evidence="2">DUF2780 domain-containing protein</fullName>
    </submittedName>
</protein>